<comment type="caution">
    <text evidence="2">The sequence shown here is derived from an EMBL/GenBank/DDBJ whole genome shotgun (WGS) entry which is preliminary data.</text>
</comment>
<dbReference type="Proteomes" id="UP000429607">
    <property type="component" value="Unassembled WGS sequence"/>
</dbReference>
<evidence type="ECO:0000313" key="2">
    <source>
        <dbReference type="EMBL" id="KAE9040948.1"/>
    </source>
</evidence>
<proteinExistence type="predicted"/>
<feature type="region of interest" description="Disordered" evidence="1">
    <location>
        <begin position="221"/>
        <end position="240"/>
    </location>
</feature>
<dbReference type="EMBL" id="QXFV01000329">
    <property type="protein sequence ID" value="KAE9040948.1"/>
    <property type="molecule type" value="Genomic_DNA"/>
</dbReference>
<dbReference type="AlphaFoldDB" id="A0A6A3NI73"/>
<feature type="region of interest" description="Disordered" evidence="1">
    <location>
        <begin position="571"/>
        <end position="606"/>
    </location>
</feature>
<organism evidence="2 3">
    <name type="scientific">Phytophthora rubi</name>
    <dbReference type="NCBI Taxonomy" id="129364"/>
    <lineage>
        <taxon>Eukaryota</taxon>
        <taxon>Sar</taxon>
        <taxon>Stramenopiles</taxon>
        <taxon>Oomycota</taxon>
        <taxon>Peronosporomycetes</taxon>
        <taxon>Peronosporales</taxon>
        <taxon>Peronosporaceae</taxon>
        <taxon>Phytophthora</taxon>
    </lineage>
</organism>
<feature type="region of interest" description="Disordered" evidence="1">
    <location>
        <begin position="248"/>
        <end position="270"/>
    </location>
</feature>
<accession>A0A6A3NI73</accession>
<name>A0A6A3NI73_9STRA</name>
<evidence type="ECO:0000256" key="1">
    <source>
        <dbReference type="SAM" id="MobiDB-lite"/>
    </source>
</evidence>
<gene>
    <name evidence="2" type="ORF">PR001_g6831</name>
</gene>
<sequence>MVRLTSRSFLHLTPEVVQFEAELPFYAKVLQLGSEEVMFHSLEGGEGKVDRRVAEDRVVLAREVTRSGRTSLLRRPVSVKLNAEVHYGQLVAIKNDRLTVQFGDQQLLTVASAVSVVSPVVALLLEDIEFRSGDWSSSDLGVLEQAILSRVLGHGGETASNEVSTILDGLMSEESHPVGSKMCRWIDPKTGELTRFTLQHAINFAYYVDGGVSPVPQSVGSSFNRTPIPPSSTSGISVGSGQSVQELFDPFVDDDDSPQDDLQRDRGNVSPDVAFAPVKKRSHESTLAVAVDRTSQAKRQCHRNALDQDALILAKLSGEPDGLDRFLSIREDAKAQVLPDAQPEVAAARPMSLHKSSAGTKGKQTSKYAFAPSDDQVLLHERVTSENHKGKSANVFCRSLVRSEHVEFKAVPGVCTRAYDIRFGSGGLSIRHFARLSRDERVSWLASCGSNYDNLSATAEFSAAPPAARIEDVVDSARVFLTYTREFCCAELTELVENIVKFIDHTLAQVSWAPKELSCLVYWVNDVLEDFRCAADEGRELRAILQRCTTDDKLLRDVMFVKVPRQVEDARLEIQRGPARSEGPPASSSQRHSDRNTDGKKRFGRIPKEALRKLPVQVDPGSGKSRNLCMRYLSQAGCAEDGDGGCPSEHGHFVPKTLPAIVKNEIGRRFGGLKDEHKQL</sequence>
<feature type="compositionally biased region" description="Basic and acidic residues" evidence="1">
    <location>
        <begin position="591"/>
        <end position="606"/>
    </location>
</feature>
<evidence type="ECO:0000313" key="3">
    <source>
        <dbReference type="Proteomes" id="UP000429607"/>
    </source>
</evidence>
<reference evidence="2 3" key="1">
    <citation type="submission" date="2018-09" db="EMBL/GenBank/DDBJ databases">
        <title>Genomic investigation of the strawberry pathogen Phytophthora fragariae indicates pathogenicity is determined by transcriptional variation in three key races.</title>
        <authorList>
            <person name="Adams T.M."/>
            <person name="Armitage A.D."/>
            <person name="Sobczyk M.K."/>
            <person name="Bates H.J."/>
            <person name="Dunwell J.M."/>
            <person name="Nellist C.F."/>
            <person name="Harrison R.J."/>
        </authorList>
    </citation>
    <scope>NUCLEOTIDE SEQUENCE [LARGE SCALE GENOMIC DNA]</scope>
    <source>
        <strain evidence="2 3">SCRP249</strain>
    </source>
</reference>
<protein>
    <submittedName>
        <fullName evidence="2">Uncharacterized protein</fullName>
    </submittedName>
</protein>
<feature type="compositionally biased region" description="Low complexity" evidence="1">
    <location>
        <begin position="231"/>
        <end position="240"/>
    </location>
</feature>